<evidence type="ECO:0000313" key="2">
    <source>
        <dbReference type="EMBL" id="SDK40211.1"/>
    </source>
</evidence>
<dbReference type="AlphaFoldDB" id="A0A1G9BL41"/>
<evidence type="ECO:0000313" key="3">
    <source>
        <dbReference type="Proteomes" id="UP000199213"/>
    </source>
</evidence>
<dbReference type="InterPro" id="IPR000182">
    <property type="entry name" value="GNAT_dom"/>
</dbReference>
<dbReference type="SUPFAM" id="SSF55729">
    <property type="entry name" value="Acyl-CoA N-acyltransferases (Nat)"/>
    <property type="match status" value="1"/>
</dbReference>
<dbReference type="PROSITE" id="PS51186">
    <property type="entry name" value="GNAT"/>
    <property type="match status" value="1"/>
</dbReference>
<protein>
    <submittedName>
        <fullName evidence="2">Acetyltransferase (GNAT) family protein</fullName>
    </submittedName>
</protein>
<reference evidence="3" key="1">
    <citation type="submission" date="2016-10" db="EMBL/GenBank/DDBJ databases">
        <authorList>
            <person name="Varghese N."/>
            <person name="Submissions S."/>
        </authorList>
    </citation>
    <scope>NUCLEOTIDE SEQUENCE [LARGE SCALE GENOMIC DNA]</scope>
    <source>
        <strain evidence="3">DSM 45460</strain>
    </source>
</reference>
<keyword evidence="3" id="KW-1185">Reference proteome</keyword>
<dbReference type="Pfam" id="PF13508">
    <property type="entry name" value="Acetyltransf_7"/>
    <property type="match status" value="1"/>
</dbReference>
<dbReference type="EMBL" id="FNFM01000007">
    <property type="protein sequence ID" value="SDK40211.1"/>
    <property type="molecule type" value="Genomic_DNA"/>
</dbReference>
<proteinExistence type="predicted"/>
<keyword evidence="2" id="KW-0808">Transferase</keyword>
<organism evidence="2 3">
    <name type="scientific">Actinopolyspora mzabensis</name>
    <dbReference type="NCBI Taxonomy" id="995066"/>
    <lineage>
        <taxon>Bacteria</taxon>
        <taxon>Bacillati</taxon>
        <taxon>Actinomycetota</taxon>
        <taxon>Actinomycetes</taxon>
        <taxon>Actinopolysporales</taxon>
        <taxon>Actinopolysporaceae</taxon>
        <taxon>Actinopolyspora</taxon>
    </lineage>
</organism>
<feature type="domain" description="N-acetyltransferase" evidence="1">
    <location>
        <begin position="19"/>
        <end position="196"/>
    </location>
</feature>
<evidence type="ECO:0000259" key="1">
    <source>
        <dbReference type="PROSITE" id="PS51186"/>
    </source>
</evidence>
<gene>
    <name evidence="2" type="ORF">SAMN04487820_107220</name>
</gene>
<dbReference type="Proteomes" id="UP000199213">
    <property type="component" value="Unassembled WGS sequence"/>
</dbReference>
<dbReference type="Gene3D" id="3.40.630.30">
    <property type="match status" value="1"/>
</dbReference>
<name>A0A1G9BL41_ACTMZ</name>
<dbReference type="GO" id="GO:0016747">
    <property type="term" value="F:acyltransferase activity, transferring groups other than amino-acyl groups"/>
    <property type="evidence" value="ECO:0007669"/>
    <property type="project" value="InterPro"/>
</dbReference>
<accession>A0A1G9BL41</accession>
<sequence>MVDPLGCEAVTAAPSPRCERVVELSADELRARLPEAVRVYVTAMGYPTWATQQRIPIWSAHMARAGWRCVVAFNDRDEVSGVGYGYSGATGQWWHEQVRRGMLERLPQQRAHEWLDDYFELTELHVHPDAQGHGLGESILRTLLASAPGAKVLLSTPEGPTKAWQLYRRVGFVDVLRDYRFSGDPRPFAVLGRDLPLAA</sequence>
<dbReference type="InterPro" id="IPR016181">
    <property type="entry name" value="Acyl_CoA_acyltransferase"/>
</dbReference>